<name>A0ABM9E3E1_9HYPH</name>
<gene>
    <name evidence="1" type="ORF">MES4922_310004</name>
</gene>
<protein>
    <recommendedName>
        <fullName evidence="3">Alpha/beta hydrolase</fullName>
    </recommendedName>
</protein>
<evidence type="ECO:0008006" key="3">
    <source>
        <dbReference type="Google" id="ProtNLM"/>
    </source>
</evidence>
<dbReference type="Proteomes" id="UP001152604">
    <property type="component" value="Unassembled WGS sequence"/>
</dbReference>
<evidence type="ECO:0000313" key="2">
    <source>
        <dbReference type="Proteomes" id="UP001152604"/>
    </source>
</evidence>
<organism evidence="1 2">
    <name type="scientific">Mesorhizobium ventifaucium</name>
    <dbReference type="NCBI Taxonomy" id="666020"/>
    <lineage>
        <taxon>Bacteria</taxon>
        <taxon>Pseudomonadati</taxon>
        <taxon>Pseudomonadota</taxon>
        <taxon>Alphaproteobacteria</taxon>
        <taxon>Hyphomicrobiales</taxon>
        <taxon>Phyllobacteriaceae</taxon>
        <taxon>Mesorhizobium</taxon>
    </lineage>
</organism>
<reference evidence="1" key="1">
    <citation type="submission" date="2022-03" db="EMBL/GenBank/DDBJ databases">
        <authorList>
            <person name="Brunel B."/>
        </authorList>
    </citation>
    <scope>NUCLEOTIDE SEQUENCE</scope>
    <source>
        <strain evidence="1">STM4922sample</strain>
    </source>
</reference>
<comment type="caution">
    <text evidence="1">The sequence shown here is derived from an EMBL/GenBank/DDBJ whole genome shotgun (WGS) entry which is preliminary data.</text>
</comment>
<evidence type="ECO:0000313" key="1">
    <source>
        <dbReference type="EMBL" id="CAH2403600.1"/>
    </source>
</evidence>
<keyword evidence="2" id="KW-1185">Reference proteome</keyword>
<accession>A0ABM9E3E1</accession>
<sequence length="81" mass="8355">MVDLSKTKGGDRLNHAKFADNPFLVQLLGDRLRAPAGLASEEADPAQPIDNLGQGIGKAVGSVAEIVITTPFKVLTIATGG</sequence>
<dbReference type="EMBL" id="CAKXZS010000025">
    <property type="protein sequence ID" value="CAH2403600.1"/>
    <property type="molecule type" value="Genomic_DNA"/>
</dbReference>
<proteinExistence type="predicted"/>